<feature type="domain" description="C2H2-type" evidence="10">
    <location>
        <begin position="360"/>
        <end position="387"/>
    </location>
</feature>
<dbReference type="Pfam" id="PF00096">
    <property type="entry name" value="zf-C2H2"/>
    <property type="match status" value="1"/>
</dbReference>
<keyword evidence="4" id="KW-0862">Zinc</keyword>
<evidence type="ECO:0000256" key="5">
    <source>
        <dbReference type="ARBA" id="ARBA00023015"/>
    </source>
</evidence>
<dbReference type="GO" id="GO:0006357">
    <property type="term" value="P:regulation of transcription by RNA polymerase II"/>
    <property type="evidence" value="ECO:0007669"/>
    <property type="project" value="TreeGrafter"/>
</dbReference>
<accession>A0A6J3LT71</accession>
<dbReference type="SMART" id="SM00355">
    <property type="entry name" value="ZnF_C2H2"/>
    <property type="match status" value="3"/>
</dbReference>
<keyword evidence="7" id="KW-0539">Nucleus</keyword>
<evidence type="ECO:0000256" key="8">
    <source>
        <dbReference type="PROSITE-ProRule" id="PRU00042"/>
    </source>
</evidence>
<organism evidence="12">
    <name type="scientific">Dissoconium aciculare CBS 342.82</name>
    <dbReference type="NCBI Taxonomy" id="1314786"/>
    <lineage>
        <taxon>Eukaryota</taxon>
        <taxon>Fungi</taxon>
        <taxon>Dikarya</taxon>
        <taxon>Ascomycota</taxon>
        <taxon>Pezizomycotina</taxon>
        <taxon>Dothideomycetes</taxon>
        <taxon>Dothideomycetidae</taxon>
        <taxon>Mycosphaerellales</taxon>
        <taxon>Dissoconiaceae</taxon>
        <taxon>Dissoconium</taxon>
    </lineage>
</organism>
<feature type="region of interest" description="Disordered" evidence="9">
    <location>
        <begin position="240"/>
        <end position="318"/>
    </location>
</feature>
<dbReference type="Pfam" id="PF13912">
    <property type="entry name" value="zf-C2H2_6"/>
    <property type="match status" value="1"/>
</dbReference>
<feature type="compositionally biased region" description="Low complexity" evidence="9">
    <location>
        <begin position="295"/>
        <end position="310"/>
    </location>
</feature>
<reference evidence="12" key="1">
    <citation type="submission" date="2020-01" db="EMBL/GenBank/DDBJ databases">
        <authorList>
            <consortium name="DOE Joint Genome Institute"/>
            <person name="Haridas S."/>
            <person name="Albert R."/>
            <person name="Binder M."/>
            <person name="Bloem J."/>
            <person name="Labutti K."/>
            <person name="Salamov A."/>
            <person name="Andreopoulos B."/>
            <person name="Baker S.E."/>
            <person name="Barry K."/>
            <person name="Bills G."/>
            <person name="Bluhm B.H."/>
            <person name="Cannon C."/>
            <person name="Castanera R."/>
            <person name="Culley D.E."/>
            <person name="Daum C."/>
            <person name="Ezra D."/>
            <person name="Gonzalez J.B."/>
            <person name="Henrissat B."/>
            <person name="Kuo A."/>
            <person name="Liang C."/>
            <person name="Lipzen A."/>
            <person name="Lutzoni F."/>
            <person name="Magnuson J."/>
            <person name="Mondo S."/>
            <person name="Nolan M."/>
            <person name="Ohm R."/>
            <person name="Pangilinan J."/>
            <person name="Park H.-J."/>
            <person name="Ramirez L."/>
            <person name="Alfaro M."/>
            <person name="Sun H."/>
            <person name="Tritt A."/>
            <person name="Yoshinaga Y."/>
            <person name="Zwiers L.-H."/>
            <person name="Turgeon B.G."/>
            <person name="Goodwin S.B."/>
            <person name="Spatafora J.W."/>
            <person name="Crous P.W."/>
            <person name="Grigoriev I.V."/>
        </authorList>
    </citation>
    <scope>NUCLEOTIDE SEQUENCE</scope>
    <source>
        <strain evidence="12">CBS 342.82</strain>
    </source>
</reference>
<dbReference type="Gene3D" id="3.30.160.60">
    <property type="entry name" value="Classic Zinc Finger"/>
    <property type="match status" value="1"/>
</dbReference>
<proteinExistence type="predicted"/>
<dbReference type="Proteomes" id="UP000504637">
    <property type="component" value="Unplaced"/>
</dbReference>
<dbReference type="InterPro" id="IPR036236">
    <property type="entry name" value="Znf_C2H2_sf"/>
</dbReference>
<dbReference type="OrthoDB" id="8922241at2759"/>
<name>A0A6J3LT71_9PEZI</name>
<dbReference type="GeneID" id="54366778"/>
<feature type="domain" description="C2H2-type" evidence="10">
    <location>
        <begin position="328"/>
        <end position="357"/>
    </location>
</feature>
<dbReference type="RefSeq" id="XP_033456016.1">
    <property type="nucleotide sequence ID" value="XM_033608977.1"/>
</dbReference>
<evidence type="ECO:0000256" key="4">
    <source>
        <dbReference type="ARBA" id="ARBA00022833"/>
    </source>
</evidence>
<feature type="compositionally biased region" description="Polar residues" evidence="9">
    <location>
        <begin position="240"/>
        <end position="254"/>
    </location>
</feature>
<dbReference type="PROSITE" id="PS50157">
    <property type="entry name" value="ZINC_FINGER_C2H2_2"/>
    <property type="match status" value="2"/>
</dbReference>
<dbReference type="SUPFAM" id="SSF57667">
    <property type="entry name" value="beta-beta-alpha zinc fingers"/>
    <property type="match status" value="1"/>
</dbReference>
<keyword evidence="6" id="KW-0804">Transcription</keyword>
<evidence type="ECO:0000256" key="2">
    <source>
        <dbReference type="ARBA" id="ARBA00022723"/>
    </source>
</evidence>
<protein>
    <recommendedName>
        <fullName evidence="10">C2H2-type domain-containing protein</fullName>
    </recommendedName>
</protein>
<keyword evidence="3 8" id="KW-0863">Zinc-finger</keyword>
<reference evidence="12" key="2">
    <citation type="submission" date="2020-04" db="EMBL/GenBank/DDBJ databases">
        <authorList>
            <consortium name="NCBI Genome Project"/>
        </authorList>
    </citation>
    <scope>NUCLEOTIDE SEQUENCE</scope>
    <source>
        <strain evidence="12">CBS 342.82</strain>
    </source>
</reference>
<keyword evidence="2" id="KW-0479">Metal-binding</keyword>
<reference evidence="12" key="3">
    <citation type="submission" date="2025-08" db="UniProtKB">
        <authorList>
            <consortium name="RefSeq"/>
        </authorList>
    </citation>
    <scope>IDENTIFICATION</scope>
    <source>
        <strain evidence="12">CBS 342.82</strain>
    </source>
</reference>
<dbReference type="PROSITE" id="PS00028">
    <property type="entry name" value="ZINC_FINGER_C2H2_1"/>
    <property type="match status" value="2"/>
</dbReference>
<dbReference type="InterPro" id="IPR051061">
    <property type="entry name" value="Zinc_finger_trans_reg"/>
</dbReference>
<evidence type="ECO:0000313" key="12">
    <source>
        <dbReference type="RefSeq" id="XP_033456016.1"/>
    </source>
</evidence>
<keyword evidence="5" id="KW-0805">Transcription regulation</keyword>
<keyword evidence="11" id="KW-1185">Reference proteome</keyword>
<dbReference type="GO" id="GO:0008270">
    <property type="term" value="F:zinc ion binding"/>
    <property type="evidence" value="ECO:0007669"/>
    <property type="project" value="UniProtKB-KW"/>
</dbReference>
<evidence type="ECO:0000256" key="6">
    <source>
        <dbReference type="ARBA" id="ARBA00023163"/>
    </source>
</evidence>
<sequence>MIITKDLPDLNEVFNTSDADWPLLAPVTSGTTYHGQIQTARTPTSISASLQNFYSAATSPSDMAALENVTSLASVEPLQCPVPFLDQRGVHPAHDIHPGVKPSNTMMLSPHITGLPMSTFQSSGILAHDDYQLARYEDARHHYPGPIQDTPRYYTHDSVANWERGYMWPTELGGPSVVQLHADALDSLEDSKPLLVEPQLGQTSSCYSLEPSSAHYQTDNFPNYVPDVHSLPGLSSSYHTPITPQECSPRTSQLDLGLPSIPSTDEWSRHMPDMGDDMMPKLHTGSLIPPPNDVSGSRSPSSISTTASSTRNGPRRNRYQMSIGSYPYTCKVGSCGAGFPTQAALTHHGRTHKSYSDRQHVCTICKKRFQYRKDLGRHMPNHDPDAHRFLCPMADCKYATKGFRRRDHLDRHIGAVHPVRTPPPMMYMAPAQPMQMS</sequence>
<evidence type="ECO:0000256" key="3">
    <source>
        <dbReference type="ARBA" id="ARBA00022771"/>
    </source>
</evidence>
<gene>
    <name evidence="12" type="ORF">K489DRAFT_85359</name>
</gene>
<comment type="subcellular location">
    <subcellularLocation>
        <location evidence="1">Nucleus</location>
    </subcellularLocation>
</comment>
<evidence type="ECO:0000313" key="11">
    <source>
        <dbReference type="Proteomes" id="UP000504637"/>
    </source>
</evidence>
<dbReference type="PANTHER" id="PTHR46179">
    <property type="entry name" value="ZINC FINGER PROTEIN"/>
    <property type="match status" value="1"/>
</dbReference>
<dbReference type="InterPro" id="IPR013087">
    <property type="entry name" value="Znf_C2H2_type"/>
</dbReference>
<evidence type="ECO:0000256" key="1">
    <source>
        <dbReference type="ARBA" id="ARBA00004123"/>
    </source>
</evidence>
<evidence type="ECO:0000256" key="7">
    <source>
        <dbReference type="ARBA" id="ARBA00023242"/>
    </source>
</evidence>
<dbReference type="PANTHER" id="PTHR46179:SF13">
    <property type="entry name" value="C2H2-TYPE DOMAIN-CONTAINING PROTEIN"/>
    <property type="match status" value="1"/>
</dbReference>
<dbReference type="GO" id="GO:0005634">
    <property type="term" value="C:nucleus"/>
    <property type="evidence" value="ECO:0007669"/>
    <property type="project" value="UniProtKB-SubCell"/>
</dbReference>
<dbReference type="AlphaFoldDB" id="A0A6J3LT71"/>
<evidence type="ECO:0000256" key="9">
    <source>
        <dbReference type="SAM" id="MobiDB-lite"/>
    </source>
</evidence>
<evidence type="ECO:0000259" key="10">
    <source>
        <dbReference type="PROSITE" id="PS50157"/>
    </source>
</evidence>